<dbReference type="EMBL" id="LK028588">
    <property type="protein sequence ID" value="CDS22916.1"/>
    <property type="molecule type" value="Genomic_DNA"/>
</dbReference>
<feature type="transmembrane region" description="Helical" evidence="1">
    <location>
        <begin position="61"/>
        <end position="86"/>
    </location>
</feature>
<name>A0A068WZ13_ECHGR</name>
<dbReference type="WBParaSite" id="EgrG_000690000">
    <property type="protein sequence ID" value="EgrG_000690000"/>
    <property type="gene ID" value="EgrG_000690000"/>
</dbReference>
<evidence type="ECO:0000256" key="1">
    <source>
        <dbReference type="SAM" id="Phobius"/>
    </source>
</evidence>
<accession>A0A068WZ13</accession>
<organism evidence="2">
    <name type="scientific">Echinococcus granulosus</name>
    <name type="common">Hydatid tapeworm</name>
    <dbReference type="NCBI Taxonomy" id="6210"/>
    <lineage>
        <taxon>Eukaryota</taxon>
        <taxon>Metazoa</taxon>
        <taxon>Spiralia</taxon>
        <taxon>Lophotrochozoa</taxon>
        <taxon>Platyhelminthes</taxon>
        <taxon>Cestoda</taxon>
        <taxon>Eucestoda</taxon>
        <taxon>Cyclophyllidea</taxon>
        <taxon>Taeniidae</taxon>
        <taxon>Echinococcus</taxon>
        <taxon>Echinococcus granulosus group</taxon>
    </lineage>
</organism>
<evidence type="ECO:0000313" key="3">
    <source>
        <dbReference type="Proteomes" id="UP000492820"/>
    </source>
</evidence>
<keyword evidence="1" id="KW-0812">Transmembrane</keyword>
<evidence type="ECO:0000313" key="2">
    <source>
        <dbReference type="EMBL" id="CDS22916.1"/>
    </source>
</evidence>
<proteinExistence type="predicted"/>
<protein>
    <submittedName>
        <fullName evidence="2 4">Expressed protein</fullName>
    </submittedName>
</protein>
<feature type="transmembrane region" description="Helical" evidence="1">
    <location>
        <begin position="26"/>
        <end position="49"/>
    </location>
</feature>
<sequence length="103" mass="11866">MDLRLFAGYTLFPHQSNYLTPFPFSLFFFACYVEHMMSFASFHATYAYSFLVPSCLTDYDYLIVIAPGLLSSLPTTLVLFLTPVLWSCLSTCRREEIIKHCIV</sequence>
<keyword evidence="1" id="KW-0472">Membrane</keyword>
<evidence type="ECO:0000313" key="4">
    <source>
        <dbReference type="WBParaSite" id="EgrG_000690000"/>
    </source>
</evidence>
<gene>
    <name evidence="2" type="ORF">EgrG_000690000</name>
</gene>
<keyword evidence="1" id="KW-1133">Transmembrane helix</keyword>
<dbReference type="PROSITE" id="PS51257">
    <property type="entry name" value="PROKAR_LIPOPROTEIN"/>
    <property type="match status" value="1"/>
</dbReference>
<reference evidence="2" key="2">
    <citation type="submission" date="2014-06" db="EMBL/GenBank/DDBJ databases">
        <authorList>
            <person name="Aslett M."/>
        </authorList>
    </citation>
    <scope>NUCLEOTIDE SEQUENCE</scope>
</reference>
<reference evidence="4" key="3">
    <citation type="submission" date="2020-10" db="UniProtKB">
        <authorList>
            <consortium name="WormBaseParasite"/>
        </authorList>
    </citation>
    <scope>IDENTIFICATION</scope>
</reference>
<reference evidence="2 3" key="1">
    <citation type="journal article" date="2013" name="Nature">
        <title>The genomes of four tapeworm species reveal adaptations to parasitism.</title>
        <authorList>
            <person name="Tsai I.J."/>
            <person name="Zarowiecki M."/>
            <person name="Holroyd N."/>
            <person name="Garciarrubio A."/>
            <person name="Sanchez-Flores A."/>
            <person name="Brooks K.L."/>
            <person name="Tracey A."/>
            <person name="Bobes R.J."/>
            <person name="Fragoso G."/>
            <person name="Sciutto E."/>
            <person name="Aslett M."/>
            <person name="Beasley H."/>
            <person name="Bennett H.M."/>
            <person name="Cai J."/>
            <person name="Camicia F."/>
            <person name="Clark R."/>
            <person name="Cucher M."/>
            <person name="De Silva N."/>
            <person name="Day T.A."/>
            <person name="Deplazes P."/>
            <person name="Estrada K."/>
            <person name="Fernandez C."/>
            <person name="Holland P.W."/>
            <person name="Hou J."/>
            <person name="Hu S."/>
            <person name="Huckvale T."/>
            <person name="Hung S.S."/>
            <person name="Kamenetzky L."/>
            <person name="Keane J.A."/>
            <person name="Kiss F."/>
            <person name="Koziol U."/>
            <person name="Lambert O."/>
            <person name="Liu K."/>
            <person name="Luo X."/>
            <person name="Luo Y."/>
            <person name="Macchiaroli N."/>
            <person name="Nichol S."/>
            <person name="Paps J."/>
            <person name="Parkinson J."/>
            <person name="Pouchkina-Stantcheva N."/>
            <person name="Riddiford N."/>
            <person name="Rosenzvit M."/>
            <person name="Salinas G."/>
            <person name="Wasmuth J.D."/>
            <person name="Zamanian M."/>
            <person name="Zheng Y."/>
            <person name="Cai X."/>
            <person name="Soberon X."/>
            <person name="Olson P.D."/>
            <person name="Laclette J.P."/>
            <person name="Brehm K."/>
            <person name="Berriman M."/>
            <person name="Garciarrubio A."/>
            <person name="Bobes R.J."/>
            <person name="Fragoso G."/>
            <person name="Sanchez-Flores A."/>
            <person name="Estrada K."/>
            <person name="Cevallos M.A."/>
            <person name="Morett E."/>
            <person name="Gonzalez V."/>
            <person name="Portillo T."/>
            <person name="Ochoa-Leyva A."/>
            <person name="Jose M.V."/>
            <person name="Sciutto E."/>
            <person name="Landa A."/>
            <person name="Jimenez L."/>
            <person name="Valdes V."/>
            <person name="Carrero J.C."/>
            <person name="Larralde C."/>
            <person name="Morales-Montor J."/>
            <person name="Limon-Lason J."/>
            <person name="Soberon X."/>
            <person name="Laclette J.P."/>
        </authorList>
    </citation>
    <scope>NUCLEOTIDE SEQUENCE [LARGE SCALE GENOMIC DNA]</scope>
</reference>
<dbReference type="AlphaFoldDB" id="A0A068WZ13"/>
<dbReference type="Proteomes" id="UP000492820">
    <property type="component" value="Unassembled WGS sequence"/>
</dbReference>